<evidence type="ECO:0000313" key="13">
    <source>
        <dbReference type="EMBL" id="KIL70325.1"/>
    </source>
</evidence>
<dbReference type="OrthoDB" id="348976at2759"/>
<evidence type="ECO:0000256" key="7">
    <source>
        <dbReference type="ARBA" id="ARBA00022927"/>
    </source>
</evidence>
<evidence type="ECO:0000256" key="8">
    <source>
        <dbReference type="ARBA" id="ARBA00022989"/>
    </source>
</evidence>
<keyword evidence="3 10" id="KW-0813">Transport</keyword>
<dbReference type="GO" id="GO:0015031">
    <property type="term" value="P:protein transport"/>
    <property type="evidence" value="ECO:0007669"/>
    <property type="project" value="UniProtKB-KW"/>
</dbReference>
<evidence type="ECO:0000256" key="3">
    <source>
        <dbReference type="ARBA" id="ARBA00022448"/>
    </source>
</evidence>
<dbReference type="Gene3D" id="3.40.50.1820">
    <property type="entry name" value="alpha/beta hydrolase"/>
    <property type="match status" value="1"/>
</dbReference>
<dbReference type="STRING" id="946122.A0A0C2T381"/>
<feature type="transmembrane region" description="Helical" evidence="10">
    <location>
        <begin position="661"/>
        <end position="682"/>
    </location>
</feature>
<dbReference type="InterPro" id="IPR056824">
    <property type="entry name" value="PGAP1_TMD"/>
</dbReference>
<dbReference type="GO" id="GO:0050185">
    <property type="term" value="F:phosphatidylinositol deacylase activity"/>
    <property type="evidence" value="ECO:0007669"/>
    <property type="project" value="TreeGrafter"/>
</dbReference>
<dbReference type="EC" id="3.1.-.-" evidence="10"/>
<dbReference type="AlphaFoldDB" id="A0A0C2T381"/>
<dbReference type="Pfam" id="PF25140">
    <property type="entry name" value="PGAP1_TMD"/>
    <property type="match status" value="1"/>
</dbReference>
<dbReference type="InParanoid" id="A0A0C2T381"/>
<feature type="domain" description="GPI inositol-deacylase transmembrane" evidence="12">
    <location>
        <begin position="678"/>
        <end position="941"/>
    </location>
</feature>
<feature type="transmembrane region" description="Helical" evidence="10">
    <location>
        <begin position="872"/>
        <end position="892"/>
    </location>
</feature>
<feature type="transmembrane region" description="Helical" evidence="10">
    <location>
        <begin position="835"/>
        <end position="860"/>
    </location>
</feature>
<protein>
    <recommendedName>
        <fullName evidence="10">GPI inositol-deacylase</fullName>
        <ecNumber evidence="10">3.1.-.-</ecNumber>
    </recommendedName>
</protein>
<comment type="function">
    <text evidence="10">Involved in inositol deacylation of GPI-anchored proteins which plays important roles in the quality control and ER-associated degradation of GPI-anchored proteins.</text>
</comment>
<dbReference type="HOGENOM" id="CLU_006103_0_0_1"/>
<comment type="similarity">
    <text evidence="2 10">Belongs to the GPI inositol-deacylase family.</text>
</comment>
<keyword evidence="7 10" id="KW-0653">Protein transport</keyword>
<feature type="transmembrane region" description="Helical" evidence="10">
    <location>
        <begin position="928"/>
        <end position="949"/>
    </location>
</feature>
<keyword evidence="8 10" id="KW-1133">Transmembrane helix</keyword>
<dbReference type="GO" id="GO:0005789">
    <property type="term" value="C:endoplasmic reticulum membrane"/>
    <property type="evidence" value="ECO:0007669"/>
    <property type="project" value="UniProtKB-SubCell"/>
</dbReference>
<feature type="transmembrane region" description="Helical" evidence="10">
    <location>
        <begin position="741"/>
        <end position="761"/>
    </location>
</feature>
<evidence type="ECO:0000256" key="1">
    <source>
        <dbReference type="ARBA" id="ARBA00004477"/>
    </source>
</evidence>
<dbReference type="FunCoup" id="A0A0C2T381">
    <property type="interactions" value="172"/>
</dbReference>
<dbReference type="Pfam" id="PF07819">
    <property type="entry name" value="PGAP1"/>
    <property type="match status" value="1"/>
</dbReference>
<evidence type="ECO:0000256" key="6">
    <source>
        <dbReference type="ARBA" id="ARBA00022824"/>
    </source>
</evidence>
<dbReference type="GO" id="GO:0006505">
    <property type="term" value="P:GPI anchor metabolic process"/>
    <property type="evidence" value="ECO:0007669"/>
    <property type="project" value="TreeGrafter"/>
</dbReference>
<dbReference type="InterPro" id="IPR029058">
    <property type="entry name" value="AB_hydrolase_fold"/>
</dbReference>
<dbReference type="SUPFAM" id="SSF53474">
    <property type="entry name" value="alpha/beta-Hydrolases"/>
    <property type="match status" value="1"/>
</dbReference>
<feature type="domain" description="GPI inositol-deacylase PGAP1-like alpha/beta" evidence="11">
    <location>
        <begin position="81"/>
        <end position="295"/>
    </location>
</feature>
<evidence type="ECO:0000259" key="11">
    <source>
        <dbReference type="Pfam" id="PF07819"/>
    </source>
</evidence>
<reference evidence="13 14" key="1">
    <citation type="submission" date="2014-04" db="EMBL/GenBank/DDBJ databases">
        <title>Evolutionary Origins and Diversification of the Mycorrhizal Mutualists.</title>
        <authorList>
            <consortium name="DOE Joint Genome Institute"/>
            <consortium name="Mycorrhizal Genomics Consortium"/>
            <person name="Kohler A."/>
            <person name="Kuo A."/>
            <person name="Nagy L.G."/>
            <person name="Floudas D."/>
            <person name="Copeland A."/>
            <person name="Barry K.W."/>
            <person name="Cichocki N."/>
            <person name="Veneault-Fourrey C."/>
            <person name="LaButti K."/>
            <person name="Lindquist E.A."/>
            <person name="Lipzen A."/>
            <person name="Lundell T."/>
            <person name="Morin E."/>
            <person name="Murat C."/>
            <person name="Riley R."/>
            <person name="Ohm R."/>
            <person name="Sun H."/>
            <person name="Tunlid A."/>
            <person name="Henrissat B."/>
            <person name="Grigoriev I.V."/>
            <person name="Hibbett D.S."/>
            <person name="Martin F."/>
        </authorList>
    </citation>
    <scope>NUCLEOTIDE SEQUENCE [LARGE SCALE GENOMIC DNA]</scope>
    <source>
        <strain evidence="13 14">Koide BX008</strain>
    </source>
</reference>
<keyword evidence="14" id="KW-1185">Reference proteome</keyword>
<dbReference type="EMBL" id="KN818224">
    <property type="protein sequence ID" value="KIL70325.1"/>
    <property type="molecule type" value="Genomic_DNA"/>
</dbReference>
<evidence type="ECO:0000259" key="12">
    <source>
        <dbReference type="Pfam" id="PF25140"/>
    </source>
</evidence>
<evidence type="ECO:0000313" key="14">
    <source>
        <dbReference type="Proteomes" id="UP000054549"/>
    </source>
</evidence>
<dbReference type="InterPro" id="IPR012908">
    <property type="entry name" value="PGAP1-ab_dom-like"/>
</dbReference>
<organism evidence="13 14">
    <name type="scientific">Amanita muscaria (strain Koide BX008)</name>
    <dbReference type="NCBI Taxonomy" id="946122"/>
    <lineage>
        <taxon>Eukaryota</taxon>
        <taxon>Fungi</taxon>
        <taxon>Dikarya</taxon>
        <taxon>Basidiomycota</taxon>
        <taxon>Agaricomycotina</taxon>
        <taxon>Agaricomycetes</taxon>
        <taxon>Agaricomycetidae</taxon>
        <taxon>Agaricales</taxon>
        <taxon>Pluteineae</taxon>
        <taxon>Amanitaceae</taxon>
        <taxon>Amanita</taxon>
    </lineage>
</organism>
<gene>
    <name evidence="13" type="ORF">M378DRAFT_156429</name>
</gene>
<keyword evidence="9 10" id="KW-0472">Membrane</keyword>
<evidence type="ECO:0000256" key="2">
    <source>
        <dbReference type="ARBA" id="ARBA00006931"/>
    </source>
</evidence>
<keyword evidence="6 10" id="KW-0256">Endoplasmic reticulum</keyword>
<evidence type="ECO:0000256" key="4">
    <source>
        <dbReference type="ARBA" id="ARBA00022692"/>
    </source>
</evidence>
<evidence type="ECO:0000256" key="10">
    <source>
        <dbReference type="RuleBase" id="RU365011"/>
    </source>
</evidence>
<feature type="transmembrane region" description="Helical" evidence="10">
    <location>
        <begin position="688"/>
        <end position="720"/>
    </location>
</feature>
<comment type="subcellular location">
    <subcellularLocation>
        <location evidence="1">Endoplasmic reticulum membrane</location>
        <topology evidence="1">Multi-pass membrane protein</topology>
    </subcellularLocation>
</comment>
<dbReference type="PANTHER" id="PTHR15495">
    <property type="entry name" value="NEGATIVE REGULATOR OF VESICLE FORMATION-RELATED"/>
    <property type="match status" value="1"/>
</dbReference>
<sequence>MLKSARPLGLGIFAILALLVFYATFSDISRSLSPQGCRMSWMTPSYVLQSQFNSSRTPLGSRYSLYLYREVGWDAEEITGNSVPVLFIPGNAGSCRQIRSVASSATRQYYSSPRIVASEFASRSLKPLDFFTVEFNEDLSAFHGTTLKSQIAYVSSAIEYILSLYPPNTSIIVMGHSMGGIVATSLLPSDRISAIITLSAPHTLPPARFDARIDELYRSNMQVLLSEPTPIVSLCGGAADMMIPSESCILPSNMGDVYRKTVFTSALEGGWTGVGHQEMVWCHQIRWRIARAALELGKANTPDSRGLLLDTWLRDGHTLPPSSEENDELRNLHHSTHEIIPDGLRLQVQRPTSAMTYLLSIPPSAAETSPSKFVLFVSQGSIGSVSPHNPYPLTVTVYTCSSVLDCRSLHPTTLRLIPNPIPRQTFPVPDEGSDESEGVVLYEGEVSRVSEDDTWLAVRVENGDGRGWVIGGFSDEQVLDLKTTATSLFFGGRSTVPLKSNSLKTTVKIPALSQHALLVYRLVSRYSAVPCFDTLLSPLIMHTPHSVETHYFPLHHPPQRRILLHSHAPAPFVDLSPTTYLGLNFTVYSAIQQGCEPMTLEIMIDWSATIGRWVCRYPTTIGIWATGVAALLMFNAWGIEDKTRAMPTVEQSLSNYIRRDLPILLACTVGMSVLPLPARYYLGNSGKTLFWMIGPLLLMVSSGLVCISWWLLAGLAWLVGRIARFLSDSLSRENEATTRRTTMTSMGAIFVSIFLLIPWQVAFLGAWMIHLHTCASSAVRPLRYPGSASCDEAVALISIPVDGPKDTHGSFSHANHVEPERWTPLERANKDRHNWHLLLFMTWLLPLVAPVLAVWVKTLATAGYTTPFDGDHNFLIVAPFLVLVDFASWTPGPLFVRHSLEDRISVRWSLAVVALTAFLIGSRRSYDVFNCASIAFTVIVIARVGRTYLTTEDSIRLPNLSHHALPSRSERNKALSSTHTFQSLKLVAAQASALS</sequence>
<evidence type="ECO:0000256" key="9">
    <source>
        <dbReference type="ARBA" id="ARBA00023136"/>
    </source>
</evidence>
<accession>A0A0C2T381</accession>
<dbReference type="PANTHER" id="PTHR15495:SF7">
    <property type="entry name" value="GPI INOSITOL-DEACYLASE"/>
    <property type="match status" value="1"/>
</dbReference>
<keyword evidence="5 10" id="KW-0378">Hydrolase</keyword>
<name>A0A0C2T381_AMAMK</name>
<proteinExistence type="inferred from homology"/>
<dbReference type="GO" id="GO:0006888">
    <property type="term" value="P:endoplasmic reticulum to Golgi vesicle-mediated transport"/>
    <property type="evidence" value="ECO:0007669"/>
    <property type="project" value="TreeGrafter"/>
</dbReference>
<feature type="transmembrane region" description="Helical" evidence="10">
    <location>
        <begin position="621"/>
        <end position="640"/>
    </location>
</feature>
<evidence type="ECO:0000256" key="5">
    <source>
        <dbReference type="ARBA" id="ARBA00022801"/>
    </source>
</evidence>
<dbReference type="InterPro" id="IPR039529">
    <property type="entry name" value="PGAP1/BST1"/>
</dbReference>
<feature type="transmembrane region" description="Helical" evidence="10">
    <location>
        <begin position="904"/>
        <end position="921"/>
    </location>
</feature>
<keyword evidence="4 10" id="KW-0812">Transmembrane</keyword>
<dbReference type="Proteomes" id="UP000054549">
    <property type="component" value="Unassembled WGS sequence"/>
</dbReference>